<protein>
    <submittedName>
        <fullName evidence="1">Uncharacterized protein</fullName>
    </submittedName>
</protein>
<keyword evidence="2" id="KW-1185">Reference proteome</keyword>
<dbReference type="EMBL" id="JAINUG010000118">
    <property type="protein sequence ID" value="KAJ8395241.1"/>
    <property type="molecule type" value="Genomic_DNA"/>
</dbReference>
<dbReference type="Pfam" id="PF15074">
    <property type="entry name" value="CFAP90"/>
    <property type="match status" value="1"/>
</dbReference>
<evidence type="ECO:0000313" key="2">
    <source>
        <dbReference type="Proteomes" id="UP001221898"/>
    </source>
</evidence>
<dbReference type="PANTHER" id="PTHR34444:SF1">
    <property type="entry name" value="CILIA- AND FLAGELLA-ASSOCIATED PROTEIN 90"/>
    <property type="match status" value="1"/>
</dbReference>
<dbReference type="AlphaFoldDB" id="A0AAD7S5N4"/>
<evidence type="ECO:0000313" key="1">
    <source>
        <dbReference type="EMBL" id="KAJ8395241.1"/>
    </source>
</evidence>
<comment type="caution">
    <text evidence="1">The sequence shown here is derived from an EMBL/GenBank/DDBJ whole genome shotgun (WGS) entry which is preliminary data.</text>
</comment>
<organism evidence="1 2">
    <name type="scientific">Aldrovandia affinis</name>
    <dbReference type="NCBI Taxonomy" id="143900"/>
    <lineage>
        <taxon>Eukaryota</taxon>
        <taxon>Metazoa</taxon>
        <taxon>Chordata</taxon>
        <taxon>Craniata</taxon>
        <taxon>Vertebrata</taxon>
        <taxon>Euteleostomi</taxon>
        <taxon>Actinopterygii</taxon>
        <taxon>Neopterygii</taxon>
        <taxon>Teleostei</taxon>
        <taxon>Notacanthiformes</taxon>
        <taxon>Halosauridae</taxon>
        <taxon>Aldrovandia</taxon>
    </lineage>
</organism>
<sequence length="139" mass="16543">MEKWLRIFPKKFQNLVRHYRSYIPPRRTDPKELTYFNSDSKAQEIFMYDRVNRRSEGYDNKLHRDDRIHSNGRGLDIHTEELSRPIGVLSSSEYGRRPPLLVYQPDRQFVRVAHIRTEFFRKNGITQTVAEGYGSVTPV</sequence>
<dbReference type="InterPro" id="IPR027901">
    <property type="entry name" value="CFAP90"/>
</dbReference>
<gene>
    <name evidence="1" type="ORF">AAFF_G00034430</name>
</gene>
<name>A0AAD7S5N4_9TELE</name>
<accession>A0AAD7S5N4</accession>
<reference evidence="1" key="1">
    <citation type="journal article" date="2023" name="Science">
        <title>Genome structures resolve the early diversification of teleost fishes.</title>
        <authorList>
            <person name="Parey E."/>
            <person name="Louis A."/>
            <person name="Montfort J."/>
            <person name="Bouchez O."/>
            <person name="Roques C."/>
            <person name="Iampietro C."/>
            <person name="Lluch J."/>
            <person name="Castinel A."/>
            <person name="Donnadieu C."/>
            <person name="Desvignes T."/>
            <person name="Floi Bucao C."/>
            <person name="Jouanno E."/>
            <person name="Wen M."/>
            <person name="Mejri S."/>
            <person name="Dirks R."/>
            <person name="Jansen H."/>
            <person name="Henkel C."/>
            <person name="Chen W.J."/>
            <person name="Zahm M."/>
            <person name="Cabau C."/>
            <person name="Klopp C."/>
            <person name="Thompson A.W."/>
            <person name="Robinson-Rechavi M."/>
            <person name="Braasch I."/>
            <person name="Lecointre G."/>
            <person name="Bobe J."/>
            <person name="Postlethwait J.H."/>
            <person name="Berthelot C."/>
            <person name="Roest Crollius H."/>
            <person name="Guiguen Y."/>
        </authorList>
    </citation>
    <scope>NUCLEOTIDE SEQUENCE</scope>
    <source>
        <strain evidence="1">NC1722</strain>
    </source>
</reference>
<proteinExistence type="predicted"/>
<dbReference type="PANTHER" id="PTHR34444">
    <property type="entry name" value="LOC361192"/>
    <property type="match status" value="1"/>
</dbReference>
<dbReference type="Proteomes" id="UP001221898">
    <property type="component" value="Unassembled WGS sequence"/>
</dbReference>